<evidence type="ECO:0000256" key="4">
    <source>
        <dbReference type="ARBA" id="ARBA00022692"/>
    </source>
</evidence>
<evidence type="ECO:0000256" key="5">
    <source>
        <dbReference type="ARBA" id="ARBA00022989"/>
    </source>
</evidence>
<dbReference type="PANTHER" id="PTHR43266">
    <property type="entry name" value="MACROLIDE-EFFLUX PROTEIN"/>
    <property type="match status" value="1"/>
</dbReference>
<evidence type="ECO:0000256" key="7">
    <source>
        <dbReference type="SAM" id="Phobius"/>
    </source>
</evidence>
<dbReference type="AlphaFoldDB" id="T0ZNL4"/>
<proteinExistence type="predicted"/>
<evidence type="ECO:0000256" key="3">
    <source>
        <dbReference type="ARBA" id="ARBA00022475"/>
    </source>
</evidence>
<evidence type="ECO:0000313" key="9">
    <source>
        <dbReference type="EMBL" id="EQD31375.1"/>
    </source>
</evidence>
<name>T0ZNL4_9ZZZZ</name>
<dbReference type="InterPro" id="IPR022324">
    <property type="entry name" value="Bacilysin_exporter_BacE_put"/>
</dbReference>
<dbReference type="GO" id="GO:0022857">
    <property type="term" value="F:transmembrane transporter activity"/>
    <property type="evidence" value="ECO:0007669"/>
    <property type="project" value="InterPro"/>
</dbReference>
<evidence type="ECO:0000256" key="1">
    <source>
        <dbReference type="ARBA" id="ARBA00004651"/>
    </source>
</evidence>
<feature type="transmembrane region" description="Helical" evidence="7">
    <location>
        <begin position="103"/>
        <end position="125"/>
    </location>
</feature>
<feature type="transmembrane region" description="Helical" evidence="7">
    <location>
        <begin position="6"/>
        <end position="28"/>
    </location>
</feature>
<sequence>GTATQLGEVLAAQSVPLVAFLLIGGGLADRWGRRMVMVVADLMRVAAQGSLGCWILLGHPPLWAFASAEAVVGLGTALFAPASTGLVPELVTNPDHLQQANSLRGLATSLATVVGPAAAGVIVAAANPGWAVVADSISYAVSAGSLLMLHLPAAKARSAT</sequence>
<keyword evidence="4 7" id="KW-0812">Transmembrane</keyword>
<protein>
    <submittedName>
        <fullName evidence="9">Major facilitator superfamily MFS_1</fullName>
    </submittedName>
</protein>
<comment type="caution">
    <text evidence="9">The sequence shown here is derived from an EMBL/GenBank/DDBJ whole genome shotgun (WGS) entry which is preliminary data.</text>
</comment>
<evidence type="ECO:0000256" key="6">
    <source>
        <dbReference type="ARBA" id="ARBA00023136"/>
    </source>
</evidence>
<dbReference type="Pfam" id="PF07690">
    <property type="entry name" value="MFS_1"/>
    <property type="match status" value="1"/>
</dbReference>
<dbReference type="PROSITE" id="PS50850">
    <property type="entry name" value="MFS"/>
    <property type="match status" value="1"/>
</dbReference>
<dbReference type="PANTHER" id="PTHR43266:SF2">
    <property type="entry name" value="MAJOR FACILITATOR SUPERFAMILY (MFS) PROFILE DOMAIN-CONTAINING PROTEIN"/>
    <property type="match status" value="1"/>
</dbReference>
<dbReference type="InterPro" id="IPR005829">
    <property type="entry name" value="Sugar_transporter_CS"/>
</dbReference>
<feature type="non-terminal residue" evidence="9">
    <location>
        <position position="160"/>
    </location>
</feature>
<dbReference type="Gene3D" id="1.20.1250.20">
    <property type="entry name" value="MFS general substrate transporter like domains"/>
    <property type="match status" value="1"/>
</dbReference>
<reference evidence="9" key="2">
    <citation type="journal article" date="2014" name="ISME J.">
        <title>Microbial stratification in low pH oxic and suboxic macroscopic growths along an acid mine drainage.</title>
        <authorList>
            <person name="Mendez-Garcia C."/>
            <person name="Mesa V."/>
            <person name="Sprenger R.R."/>
            <person name="Richter M."/>
            <person name="Diez M.S."/>
            <person name="Solano J."/>
            <person name="Bargiela R."/>
            <person name="Golyshina O.V."/>
            <person name="Manteca A."/>
            <person name="Ramos J.L."/>
            <person name="Gallego J.R."/>
            <person name="Llorente I."/>
            <person name="Martins Dos Santos V.A."/>
            <person name="Jensen O.N."/>
            <person name="Pelaez A.I."/>
            <person name="Sanchez J."/>
            <person name="Ferrer M."/>
        </authorList>
    </citation>
    <scope>NUCLEOTIDE SEQUENCE</scope>
</reference>
<feature type="domain" description="Major facilitator superfamily (MFS) profile" evidence="8">
    <location>
        <begin position="1"/>
        <end position="160"/>
    </location>
</feature>
<comment type="subcellular location">
    <subcellularLocation>
        <location evidence="1">Cell membrane</location>
        <topology evidence="1">Multi-pass membrane protein</topology>
    </subcellularLocation>
</comment>
<reference evidence="9" key="1">
    <citation type="submission" date="2013-08" db="EMBL/GenBank/DDBJ databases">
        <authorList>
            <person name="Mendez C."/>
            <person name="Richter M."/>
            <person name="Ferrer M."/>
            <person name="Sanchez J."/>
        </authorList>
    </citation>
    <scope>NUCLEOTIDE SEQUENCE</scope>
</reference>
<gene>
    <name evidence="9" type="ORF">B1B_18165</name>
</gene>
<dbReference type="InterPro" id="IPR036259">
    <property type="entry name" value="MFS_trans_sf"/>
</dbReference>
<keyword evidence="6 7" id="KW-0472">Membrane</keyword>
<dbReference type="SUPFAM" id="SSF103473">
    <property type="entry name" value="MFS general substrate transporter"/>
    <property type="match status" value="1"/>
</dbReference>
<organism evidence="9">
    <name type="scientific">mine drainage metagenome</name>
    <dbReference type="NCBI Taxonomy" id="410659"/>
    <lineage>
        <taxon>unclassified sequences</taxon>
        <taxon>metagenomes</taxon>
        <taxon>ecological metagenomes</taxon>
    </lineage>
</organism>
<dbReference type="InterPro" id="IPR011701">
    <property type="entry name" value="MFS"/>
</dbReference>
<keyword evidence="2" id="KW-0813">Transport</keyword>
<keyword evidence="3" id="KW-1003">Cell membrane</keyword>
<dbReference type="GO" id="GO:0005886">
    <property type="term" value="C:plasma membrane"/>
    <property type="evidence" value="ECO:0007669"/>
    <property type="project" value="UniProtKB-SubCell"/>
</dbReference>
<dbReference type="InterPro" id="IPR020846">
    <property type="entry name" value="MFS_dom"/>
</dbReference>
<feature type="non-terminal residue" evidence="9">
    <location>
        <position position="1"/>
    </location>
</feature>
<feature type="transmembrane region" description="Helical" evidence="7">
    <location>
        <begin position="137"/>
        <end position="154"/>
    </location>
</feature>
<dbReference type="PRINTS" id="PR01988">
    <property type="entry name" value="EXPORTERBACE"/>
</dbReference>
<evidence type="ECO:0000256" key="2">
    <source>
        <dbReference type="ARBA" id="ARBA00022448"/>
    </source>
</evidence>
<dbReference type="EMBL" id="AUZY01012153">
    <property type="protein sequence ID" value="EQD31375.1"/>
    <property type="molecule type" value="Genomic_DNA"/>
</dbReference>
<accession>T0ZNL4</accession>
<keyword evidence="5 7" id="KW-1133">Transmembrane helix</keyword>
<dbReference type="PROSITE" id="PS00216">
    <property type="entry name" value="SUGAR_TRANSPORT_1"/>
    <property type="match status" value="1"/>
</dbReference>
<evidence type="ECO:0000259" key="8">
    <source>
        <dbReference type="PROSITE" id="PS50850"/>
    </source>
</evidence>